<dbReference type="EMBL" id="OX596090">
    <property type="protein sequence ID" value="CAN0537425.1"/>
    <property type="molecule type" value="Genomic_DNA"/>
</dbReference>
<organism evidence="1 2">
    <name type="scientific">Rangifer tarandus platyrhynchus</name>
    <name type="common">Svalbard reindeer</name>
    <dbReference type="NCBI Taxonomy" id="3082113"/>
    <lineage>
        <taxon>Eukaryota</taxon>
        <taxon>Metazoa</taxon>
        <taxon>Chordata</taxon>
        <taxon>Craniata</taxon>
        <taxon>Vertebrata</taxon>
        <taxon>Euteleostomi</taxon>
        <taxon>Mammalia</taxon>
        <taxon>Eutheria</taxon>
        <taxon>Laurasiatheria</taxon>
        <taxon>Artiodactyla</taxon>
        <taxon>Ruminantia</taxon>
        <taxon>Pecora</taxon>
        <taxon>Cervidae</taxon>
        <taxon>Odocoileinae</taxon>
        <taxon>Rangifer</taxon>
    </lineage>
</organism>
<proteinExistence type="predicted"/>
<sequence>MALLPNSQRKLRPCTMKPLNFQLPSHKGSTAQEKHTQKLCLQGPCEFRILFLLETSLLLDAVLDGREEICQLPHCHILSSRKLQTEPLLKKPHGSPFLPRSRAHSIACIKESQRVTHWLVLQILSGQRCEVRSNLVAQEYPGPGALEVVLFKKKTIGCPWLLR</sequence>
<reference evidence="1" key="2">
    <citation type="submission" date="2025-03" db="EMBL/GenBank/DDBJ databases">
        <authorList>
            <consortium name="ELIXIR-Norway"/>
            <consortium name="Elixir Norway"/>
        </authorList>
    </citation>
    <scope>NUCLEOTIDE SEQUENCE</scope>
</reference>
<gene>
    <name evidence="1" type="ORF">MRATA1EN22A_LOCUS24912</name>
</gene>
<name>A0AC59ZZV6_RANTA</name>
<accession>A0AC59ZZV6</accession>
<dbReference type="Proteomes" id="UP001162501">
    <property type="component" value="Chromosome 6"/>
</dbReference>
<reference evidence="1" key="1">
    <citation type="submission" date="2023-05" db="EMBL/GenBank/DDBJ databases">
        <authorList>
            <consortium name="ELIXIR-Norway"/>
        </authorList>
    </citation>
    <scope>NUCLEOTIDE SEQUENCE</scope>
</reference>
<evidence type="ECO:0000313" key="2">
    <source>
        <dbReference type="Proteomes" id="UP001162501"/>
    </source>
</evidence>
<protein>
    <submittedName>
        <fullName evidence="1">Uncharacterized protein</fullName>
    </submittedName>
</protein>
<evidence type="ECO:0000313" key="1">
    <source>
        <dbReference type="EMBL" id="CAN0537425.1"/>
    </source>
</evidence>